<proteinExistence type="predicted"/>
<keyword evidence="2" id="KW-1185">Reference proteome</keyword>
<dbReference type="RefSeq" id="WP_109719980.1">
    <property type="nucleotide sequence ID" value="NZ_QEQK01000006.1"/>
</dbReference>
<dbReference type="SUPFAM" id="SSF52540">
    <property type="entry name" value="P-loop containing nucleoside triphosphate hydrolases"/>
    <property type="match status" value="1"/>
</dbReference>
<name>A0A363ULA2_9GAMM</name>
<comment type="caution">
    <text evidence="1">The sequence shown here is derived from an EMBL/GenBank/DDBJ whole genome shotgun (WGS) entry which is preliminary data.</text>
</comment>
<dbReference type="EMBL" id="QEQK01000006">
    <property type="protein sequence ID" value="PWN56209.1"/>
    <property type="molecule type" value="Genomic_DNA"/>
</dbReference>
<evidence type="ECO:0000313" key="2">
    <source>
        <dbReference type="Proteomes" id="UP000251800"/>
    </source>
</evidence>
<reference evidence="1 2" key="1">
    <citation type="submission" date="2018-05" db="EMBL/GenBank/DDBJ databases">
        <title>Abyssibacter profundi OUC007T gen. nov., sp. nov, a marine bacterium isolated from seawater of the Mariana Trench.</title>
        <authorList>
            <person name="Zhou S."/>
        </authorList>
    </citation>
    <scope>NUCLEOTIDE SEQUENCE [LARGE SCALE GENOMIC DNA]</scope>
    <source>
        <strain evidence="1 2">OUC007</strain>
    </source>
</reference>
<dbReference type="AlphaFoldDB" id="A0A363ULA2"/>
<dbReference type="Gene3D" id="3.40.50.300">
    <property type="entry name" value="P-loop containing nucleotide triphosphate hydrolases"/>
    <property type="match status" value="1"/>
</dbReference>
<evidence type="ECO:0000313" key="1">
    <source>
        <dbReference type="EMBL" id="PWN56209.1"/>
    </source>
</evidence>
<organism evidence="1 2">
    <name type="scientific">Abyssibacter profundi</name>
    <dbReference type="NCBI Taxonomy" id="2182787"/>
    <lineage>
        <taxon>Bacteria</taxon>
        <taxon>Pseudomonadati</taxon>
        <taxon>Pseudomonadota</taxon>
        <taxon>Gammaproteobacteria</taxon>
        <taxon>Chromatiales</taxon>
        <taxon>Oceanococcaceae</taxon>
        <taxon>Abyssibacter</taxon>
    </lineage>
</organism>
<evidence type="ECO:0008006" key="3">
    <source>
        <dbReference type="Google" id="ProtNLM"/>
    </source>
</evidence>
<gene>
    <name evidence="1" type="ORF">DEH80_08020</name>
</gene>
<dbReference type="OrthoDB" id="9179784at2"/>
<accession>A0A363ULA2</accession>
<dbReference type="InterPro" id="IPR027417">
    <property type="entry name" value="P-loop_NTPase"/>
</dbReference>
<sequence length="185" mass="20253">MSPGPYIFVTGASRSGTSLTTGLIAHHGAWVGPSLRADCNNPRGYFESLALKAQMKNPRPDWPRRLADYMAANGYSGGPAVFKLGPDAWPLVQHLDPVVVFCWRPAQAIMASRARVGWNSTHSALINAWDGMRAIRQQARQVVDVHTDQLVRDPSQIAPVLGDVAGLRYDPQVAARFIDPALWRG</sequence>
<protein>
    <recommendedName>
        <fullName evidence="3">Sulfotransferase family protein</fullName>
    </recommendedName>
</protein>
<dbReference type="Proteomes" id="UP000251800">
    <property type="component" value="Unassembled WGS sequence"/>
</dbReference>